<protein>
    <recommendedName>
        <fullName evidence="4">EamA domain-containing protein</fullName>
    </recommendedName>
</protein>
<keyword evidence="1" id="KW-1133">Transmembrane helix</keyword>
<dbReference type="Proteomes" id="UP001409585">
    <property type="component" value="Unassembled WGS sequence"/>
</dbReference>
<evidence type="ECO:0000313" key="3">
    <source>
        <dbReference type="Proteomes" id="UP001409585"/>
    </source>
</evidence>
<evidence type="ECO:0000256" key="1">
    <source>
        <dbReference type="SAM" id="Phobius"/>
    </source>
</evidence>
<keyword evidence="1" id="KW-0472">Membrane</keyword>
<keyword evidence="3" id="KW-1185">Reference proteome</keyword>
<comment type="caution">
    <text evidence="2">The sequence shown here is derived from an EMBL/GenBank/DDBJ whole genome shotgun (WGS) entry which is preliminary data.</text>
</comment>
<accession>A0AAV3U2L4</accession>
<organism evidence="2 3">
    <name type="scientific">Halioxenophilus aromaticivorans</name>
    <dbReference type="NCBI Taxonomy" id="1306992"/>
    <lineage>
        <taxon>Bacteria</taxon>
        <taxon>Pseudomonadati</taxon>
        <taxon>Pseudomonadota</taxon>
        <taxon>Gammaproteobacteria</taxon>
        <taxon>Alteromonadales</taxon>
        <taxon>Alteromonadaceae</taxon>
        <taxon>Halioxenophilus</taxon>
    </lineage>
</organism>
<dbReference type="EMBL" id="BAABLX010000016">
    <property type="protein sequence ID" value="GAA4942111.1"/>
    <property type="molecule type" value="Genomic_DNA"/>
</dbReference>
<name>A0AAV3U2L4_9ALTE</name>
<evidence type="ECO:0000313" key="2">
    <source>
        <dbReference type="EMBL" id="GAA4942111.1"/>
    </source>
</evidence>
<dbReference type="AlphaFoldDB" id="A0AAV3U2L4"/>
<feature type="transmembrane region" description="Helical" evidence="1">
    <location>
        <begin position="26"/>
        <end position="44"/>
    </location>
</feature>
<feature type="transmembrane region" description="Helical" evidence="1">
    <location>
        <begin position="83"/>
        <end position="100"/>
    </location>
</feature>
<reference evidence="3" key="1">
    <citation type="journal article" date="2019" name="Int. J. Syst. Evol. Microbiol.">
        <title>The Global Catalogue of Microorganisms (GCM) 10K type strain sequencing project: providing services to taxonomists for standard genome sequencing and annotation.</title>
        <authorList>
            <consortium name="The Broad Institute Genomics Platform"/>
            <consortium name="The Broad Institute Genome Sequencing Center for Infectious Disease"/>
            <person name="Wu L."/>
            <person name="Ma J."/>
        </authorList>
    </citation>
    <scope>NUCLEOTIDE SEQUENCE [LARGE SCALE GENOMIC DNA]</scope>
    <source>
        <strain evidence="3">JCM 19134</strain>
    </source>
</reference>
<gene>
    <name evidence="2" type="ORF">GCM10025791_20630</name>
</gene>
<evidence type="ECO:0008006" key="4">
    <source>
        <dbReference type="Google" id="ProtNLM"/>
    </source>
</evidence>
<feature type="transmembrane region" description="Helical" evidence="1">
    <location>
        <begin position="56"/>
        <end position="77"/>
    </location>
</feature>
<sequence length="101" mass="10651">MVLMVLLLAICIGSFAFHTLASKPAMLADIIPISLFQLVFLAAYMRLAMGLGRLKVIAAMSAFFACGALCSALPIALNGSQTYIAALVFLSILATSHYGHS</sequence>
<keyword evidence="1" id="KW-0812">Transmembrane</keyword>
<proteinExistence type="predicted"/>